<organism evidence="1">
    <name type="scientific">Lysobacter firmicutimachus</name>
    <dbReference type="NCBI Taxonomy" id="1792846"/>
    <lineage>
        <taxon>Bacteria</taxon>
        <taxon>Pseudomonadati</taxon>
        <taxon>Pseudomonadota</taxon>
        <taxon>Gammaproteobacteria</taxon>
        <taxon>Lysobacterales</taxon>
        <taxon>Lysobacteraceae</taxon>
        <taxon>Lysobacter</taxon>
    </lineage>
</organism>
<reference evidence="1" key="1">
    <citation type="submission" date="2024-06" db="EMBL/GenBank/DDBJ databases">
        <authorList>
            <person name="Li S."/>
        </authorList>
    </citation>
    <scope>NUCLEOTIDE SEQUENCE</scope>
    <source>
        <strain evidence="1">SR10</strain>
    </source>
</reference>
<protein>
    <submittedName>
        <fullName evidence="1">DUF2924 domain-containing protein</fullName>
    </submittedName>
</protein>
<name>A0AAU8MTX0_9GAMM</name>
<dbReference type="RefSeq" id="WP_363798483.1">
    <property type="nucleotide sequence ID" value="NZ_CP159925.1"/>
</dbReference>
<dbReference type="AlphaFoldDB" id="A0AAU8MTX0"/>
<gene>
    <name evidence="1" type="ORF">ABU614_01205</name>
</gene>
<dbReference type="EMBL" id="CP159925">
    <property type="protein sequence ID" value="XCO75448.1"/>
    <property type="molecule type" value="Genomic_DNA"/>
</dbReference>
<evidence type="ECO:0000313" key="1">
    <source>
        <dbReference type="EMBL" id="XCO75448.1"/>
    </source>
</evidence>
<proteinExistence type="predicted"/>
<sequence length="156" mass="17418">MSISETPQHIVARIDALHSMRWLELKALWTSLFGSPPGINNRRYVIRRLAHRLQEDAAREIEPDLLSSNDDRIRHLVATGSLKPKAKKIVSAGQVITKNHHGVLHSVRVLGKDRFEYSGKLYTSLSAIARQITGTRWSGPAFFGIKSTTPSKAKSP</sequence>
<dbReference type="Pfam" id="PF11149">
    <property type="entry name" value="DUF2924"/>
    <property type="match status" value="1"/>
</dbReference>
<dbReference type="InterPro" id="IPR021322">
    <property type="entry name" value="DUF2924"/>
</dbReference>
<accession>A0AAU8MTX0</accession>